<accession>A0A7X9U5C5</accession>
<keyword evidence="1" id="KW-1133">Transmembrane helix</keyword>
<dbReference type="AlphaFoldDB" id="A0A7X9U5C5"/>
<protein>
    <submittedName>
        <fullName evidence="2">DUF1294 domain-containing protein</fullName>
    </submittedName>
</protein>
<keyword evidence="1" id="KW-0472">Membrane</keyword>
<sequence>MIKKILITFSLLYLAAIWLAYPLQYLPVYIPIYVPGYISVLSAITFLMYAWDKRQAKRSSHTKVNRTPERTLQLLALFGGWPGALLAQQLLRHKSQKRRFIIVLWLCVLVNIGSYFAVGYLWLYEGFNTP</sequence>
<feature type="transmembrane region" description="Helical" evidence="1">
    <location>
        <begin position="32"/>
        <end position="51"/>
    </location>
</feature>
<proteinExistence type="predicted"/>
<dbReference type="Pfam" id="PF06961">
    <property type="entry name" value="DUF1294"/>
    <property type="match status" value="1"/>
</dbReference>
<gene>
    <name evidence="2" type="ORF">HHL01_04580</name>
</gene>
<dbReference type="RefSeq" id="WP_170071200.1">
    <property type="nucleotide sequence ID" value="NZ_JABBCX010000002.1"/>
</dbReference>
<evidence type="ECO:0000256" key="1">
    <source>
        <dbReference type="SAM" id="Phobius"/>
    </source>
</evidence>
<evidence type="ECO:0000313" key="3">
    <source>
        <dbReference type="Proteomes" id="UP000519126"/>
    </source>
</evidence>
<name>A0A7X9U5C5_9GAMM</name>
<feature type="transmembrane region" description="Helical" evidence="1">
    <location>
        <begin position="100"/>
        <end position="123"/>
    </location>
</feature>
<organism evidence="2 3">
    <name type="scientific">Pseudoalteromonas arctica</name>
    <dbReference type="NCBI Taxonomy" id="394751"/>
    <lineage>
        <taxon>Bacteria</taxon>
        <taxon>Pseudomonadati</taxon>
        <taxon>Pseudomonadota</taxon>
        <taxon>Gammaproteobacteria</taxon>
        <taxon>Alteromonadales</taxon>
        <taxon>Pseudoalteromonadaceae</taxon>
        <taxon>Pseudoalteromonas</taxon>
    </lineage>
</organism>
<evidence type="ECO:0000313" key="2">
    <source>
        <dbReference type="EMBL" id="NMF47453.1"/>
    </source>
</evidence>
<dbReference type="EMBL" id="JABBCX010000002">
    <property type="protein sequence ID" value="NMF47453.1"/>
    <property type="molecule type" value="Genomic_DNA"/>
</dbReference>
<comment type="caution">
    <text evidence="2">The sequence shown here is derived from an EMBL/GenBank/DDBJ whole genome shotgun (WGS) entry which is preliminary data.</text>
</comment>
<dbReference type="InterPro" id="IPR010718">
    <property type="entry name" value="DUF1294"/>
</dbReference>
<keyword evidence="1" id="KW-0812">Transmembrane</keyword>
<reference evidence="2 3" key="1">
    <citation type="submission" date="2020-04" db="EMBL/GenBank/DDBJ databases">
        <title>Genome Sequencing and Assembley of Pseudoalteromonas artica.</title>
        <authorList>
            <person name="Akerly B."/>
            <person name="Cook G."/>
        </authorList>
    </citation>
    <scope>NUCLEOTIDE SEQUENCE [LARGE SCALE GENOMIC DNA]</scope>
    <source>
        <strain evidence="2 3">NEC-BIFX-0059</strain>
    </source>
</reference>
<dbReference type="Proteomes" id="UP000519126">
    <property type="component" value="Unassembled WGS sequence"/>
</dbReference>